<dbReference type="Proteomes" id="UP001208017">
    <property type="component" value="Unassembled WGS sequence"/>
</dbReference>
<dbReference type="RefSeq" id="WP_267149638.1">
    <property type="nucleotide sequence ID" value="NZ_JAPMLT010000001.1"/>
</dbReference>
<dbReference type="EMBL" id="JAPMLT010000001">
    <property type="protein sequence ID" value="MCX7568383.1"/>
    <property type="molecule type" value="Genomic_DNA"/>
</dbReference>
<accession>A0ABT3WUM0</accession>
<gene>
    <name evidence="1" type="ORF">OS242_00155</name>
</gene>
<evidence type="ECO:0000313" key="1">
    <source>
        <dbReference type="EMBL" id="MCX7568383.1"/>
    </source>
</evidence>
<keyword evidence="2" id="KW-1185">Reference proteome</keyword>
<reference evidence="1 2" key="1">
    <citation type="submission" date="2022-11" db="EMBL/GenBank/DDBJ databases">
        <title>Study of microbial diversity in lake waters.</title>
        <authorList>
            <person name="Zhang J."/>
        </authorList>
    </citation>
    <scope>NUCLEOTIDE SEQUENCE [LARGE SCALE GENOMIC DNA]</scope>
    <source>
        <strain evidence="1 2">DT12</strain>
    </source>
</reference>
<organism evidence="1 2">
    <name type="scientific">Tumebacillus lacus</name>
    <dbReference type="NCBI Taxonomy" id="2995335"/>
    <lineage>
        <taxon>Bacteria</taxon>
        <taxon>Bacillati</taxon>
        <taxon>Bacillota</taxon>
        <taxon>Bacilli</taxon>
        <taxon>Bacillales</taxon>
        <taxon>Alicyclobacillaceae</taxon>
        <taxon>Tumebacillus</taxon>
    </lineage>
</organism>
<sequence length="88" mass="9758">MKVLNLMESVVSEVLDVQMNHLQMNCTCEQCKNDVLAIALNALPTRYVSSTRGQTIQRAKLMDEQTLADVLREISKAAAIVSNKPSHT</sequence>
<protein>
    <submittedName>
        <fullName evidence="1">Late competence development ComFB family protein</fullName>
    </submittedName>
</protein>
<proteinExistence type="predicted"/>
<evidence type="ECO:0000313" key="2">
    <source>
        <dbReference type="Proteomes" id="UP001208017"/>
    </source>
</evidence>
<dbReference type="InterPro" id="IPR019657">
    <property type="entry name" value="ComFB"/>
</dbReference>
<comment type="caution">
    <text evidence="1">The sequence shown here is derived from an EMBL/GenBank/DDBJ whole genome shotgun (WGS) entry which is preliminary data.</text>
</comment>
<name>A0ABT3WUM0_9BACL</name>
<dbReference type="Pfam" id="PF10719">
    <property type="entry name" value="ComFB"/>
    <property type="match status" value="1"/>
</dbReference>